<evidence type="ECO:0000313" key="1">
    <source>
        <dbReference type="EMBL" id="KAJ9125132.1"/>
    </source>
</evidence>
<sequence>MNNLFHHPTLSNVLAKATFPPDNQLAHVVNGQRNKLLLSLANTGKENYTLLSAAASYHDPAQHWALELGLTVWANLRDAAGGVHRVVAYNETVTVVEPVGSLFDVQALFMYLILAAAIAGLSYLAYETLSARYFPSLSGKPTTGRKSTTTTSTVKGTSSGKVLVATDGKGKGGYPASVQPYEEEWIPEHLTRKSGGAVKRKTTTTATVAGEGAVSAGEMTSGGEGEKKKLGAGKGKGKGRK</sequence>
<proteinExistence type="predicted"/>
<dbReference type="EMBL" id="JASBWU010000001">
    <property type="protein sequence ID" value="KAJ9125132.1"/>
    <property type="molecule type" value="Genomic_DNA"/>
</dbReference>
<gene>
    <name evidence="1" type="ORF">QFC22_000086</name>
</gene>
<name>A0ACC2XR02_9TREE</name>
<evidence type="ECO:0000313" key="2">
    <source>
        <dbReference type="Proteomes" id="UP001243375"/>
    </source>
</evidence>
<organism evidence="1 2">
    <name type="scientific">Naganishia vaughanmartiniae</name>
    <dbReference type="NCBI Taxonomy" id="1424756"/>
    <lineage>
        <taxon>Eukaryota</taxon>
        <taxon>Fungi</taxon>
        <taxon>Dikarya</taxon>
        <taxon>Basidiomycota</taxon>
        <taxon>Agaricomycotina</taxon>
        <taxon>Tremellomycetes</taxon>
        <taxon>Filobasidiales</taxon>
        <taxon>Filobasidiaceae</taxon>
        <taxon>Naganishia</taxon>
    </lineage>
</organism>
<comment type="caution">
    <text evidence="1">The sequence shown here is derived from an EMBL/GenBank/DDBJ whole genome shotgun (WGS) entry which is preliminary data.</text>
</comment>
<reference evidence="1" key="1">
    <citation type="submission" date="2023-04" db="EMBL/GenBank/DDBJ databases">
        <title>Draft Genome sequencing of Naganishia species isolated from polar environments using Oxford Nanopore Technology.</title>
        <authorList>
            <person name="Leo P."/>
            <person name="Venkateswaran K."/>
        </authorList>
    </citation>
    <scope>NUCLEOTIDE SEQUENCE</scope>
    <source>
        <strain evidence="1">MNA-CCFEE 5425</strain>
    </source>
</reference>
<keyword evidence="2" id="KW-1185">Reference proteome</keyword>
<dbReference type="Proteomes" id="UP001243375">
    <property type="component" value="Unassembled WGS sequence"/>
</dbReference>
<accession>A0ACC2XR02</accession>
<protein>
    <submittedName>
        <fullName evidence="1">Uncharacterized protein</fullName>
    </submittedName>
</protein>